<keyword evidence="3" id="KW-1185">Reference proteome</keyword>
<reference evidence="3" key="1">
    <citation type="submission" date="2015-06" db="EMBL/GenBank/DDBJ databases">
        <authorList>
            <person name="Lim Y.L."/>
            <person name="Ee R."/>
            <person name="Yong D."/>
            <person name="How K.Y."/>
            <person name="Yin W.F."/>
            <person name="Chan K.G."/>
        </authorList>
    </citation>
    <scope>NUCLEOTIDE SEQUENCE [LARGE SCALE GENOMIC DNA]</scope>
    <source>
        <strain evidence="3">DSM 25325</strain>
    </source>
</reference>
<dbReference type="RefSeq" id="WP_047213904.1">
    <property type="nucleotide sequence ID" value="NZ_CP011568.3"/>
</dbReference>
<feature type="transmembrane region" description="Helical" evidence="1">
    <location>
        <begin position="35"/>
        <end position="57"/>
    </location>
</feature>
<feature type="transmembrane region" description="Helical" evidence="1">
    <location>
        <begin position="69"/>
        <end position="97"/>
    </location>
</feature>
<evidence type="ECO:0000313" key="3">
    <source>
        <dbReference type="Proteomes" id="UP000036700"/>
    </source>
</evidence>
<keyword evidence="1" id="KW-0472">Membrane</keyword>
<accession>A0A0G3EPY5</accession>
<dbReference type="EMBL" id="CP011568">
    <property type="protein sequence ID" value="AKJ68084.1"/>
    <property type="molecule type" value="Genomic_DNA"/>
</dbReference>
<keyword evidence="1" id="KW-1133">Transmembrane helix</keyword>
<dbReference type="AlphaFoldDB" id="A0A0G3EPY5"/>
<dbReference type="STRING" id="445709.ABW99_07540"/>
<evidence type="ECO:0000313" key="2">
    <source>
        <dbReference type="EMBL" id="AKJ68084.1"/>
    </source>
</evidence>
<protein>
    <recommendedName>
        <fullName evidence="4">Polysaccharide transport system component protein</fullName>
    </recommendedName>
</protein>
<organism evidence="2 3">
    <name type="scientific">Pandoraea thiooxydans</name>
    <dbReference type="NCBI Taxonomy" id="445709"/>
    <lineage>
        <taxon>Bacteria</taxon>
        <taxon>Pseudomonadati</taxon>
        <taxon>Pseudomonadota</taxon>
        <taxon>Betaproteobacteria</taxon>
        <taxon>Burkholderiales</taxon>
        <taxon>Burkholderiaceae</taxon>
        <taxon>Pandoraea</taxon>
    </lineage>
</organism>
<gene>
    <name evidence="2" type="ORF">ABW99_07540</name>
</gene>
<proteinExistence type="predicted"/>
<sequence length="334" mass="37114">MAKTLRSLLFGLLALAVQGKAVYSLWQPPGGVDPLLVFFLWQTLAALATALFVSAILPPHYRRARGGAFLHVFVICLFLPVAGLLLFLSLILVALLFPTPPDDIPIEAVEVPQFATYLVSRVTHGTGARLRARLENLRAPAGDRVAALVAMQSLPSRISSGLLHDLLSDPIEEIRLLAYGIVDGTEKEIMQKIFVARAQLERSADAVERGLASARLAELYWELIYQHLVQGEVYRYTLEQVESFAKQALAQGQEAAVMCYLLGRCALLRGAPEPAEEFFRRAQALRFPADRLAPWLAEVAFLKRDYDRIPPLLDTLNKATAVPFLQPIVRYWSQ</sequence>
<evidence type="ECO:0000256" key="1">
    <source>
        <dbReference type="SAM" id="Phobius"/>
    </source>
</evidence>
<dbReference type="KEGG" id="ptx:ABW99_07540"/>
<evidence type="ECO:0008006" key="4">
    <source>
        <dbReference type="Google" id="ProtNLM"/>
    </source>
</evidence>
<name>A0A0G3EPY5_9BURK</name>
<dbReference type="Proteomes" id="UP000036700">
    <property type="component" value="Chromosome"/>
</dbReference>
<dbReference type="OrthoDB" id="5393896at2"/>
<keyword evidence="1" id="KW-0812">Transmembrane</keyword>
<dbReference type="PATRIC" id="fig|445709.3.peg.1609"/>